<dbReference type="SUPFAM" id="SSF53448">
    <property type="entry name" value="Nucleotide-diphospho-sugar transferases"/>
    <property type="match status" value="1"/>
</dbReference>
<name>A0A8J2SSW9_9STRA</name>
<dbReference type="GO" id="GO:0016020">
    <property type="term" value="C:membrane"/>
    <property type="evidence" value="ECO:0007669"/>
    <property type="project" value="GOC"/>
</dbReference>
<dbReference type="Gene3D" id="3.90.550.20">
    <property type="match status" value="1"/>
</dbReference>
<dbReference type="AlphaFoldDB" id="A0A8J2SSW9"/>
<comment type="caution">
    <text evidence="2">The sequence shown here is derived from an EMBL/GenBank/DDBJ whole genome shotgun (WGS) entry which is preliminary data.</text>
</comment>
<reference evidence="2" key="1">
    <citation type="submission" date="2021-11" db="EMBL/GenBank/DDBJ databases">
        <authorList>
            <consortium name="Genoscope - CEA"/>
            <person name="William W."/>
        </authorList>
    </citation>
    <scope>NUCLEOTIDE SEQUENCE</scope>
</reference>
<evidence type="ECO:0008006" key="4">
    <source>
        <dbReference type="Google" id="ProtNLM"/>
    </source>
</evidence>
<keyword evidence="3" id="KW-1185">Reference proteome</keyword>
<evidence type="ECO:0000313" key="3">
    <source>
        <dbReference type="Proteomes" id="UP000789595"/>
    </source>
</evidence>
<sequence length="289" mass="31196">RARSVSYAGSHMEARDWPPWEAPQIPRSNLWGDNEDAWLARLAGDYEAFRRTPATAESIPRVLHQIWLGPRPVPPSLIERGAAFCRIHPGWTRVLWRGAAVAALLGGNRGARRAFAKARDWAAKSDVARYYILFVHGGVYADVDVDFVRSFEPLLRKCNAFVGLANVRGLEVGNAVMGCAPGCALMAALVEACDAAVAAEDVAKTRAAALVAASGFGATLGKVLAEASAARTIETTGPGLLTRVYFRRAWDCACLPKTILYPVANDGTGGATGASITVHRWECSWKEKY</sequence>
<dbReference type="InterPro" id="IPR051706">
    <property type="entry name" value="Glycosyltransferase_domain"/>
</dbReference>
<feature type="non-terminal residue" evidence="2">
    <location>
        <position position="1"/>
    </location>
</feature>
<dbReference type="Proteomes" id="UP000789595">
    <property type="component" value="Unassembled WGS sequence"/>
</dbReference>
<dbReference type="EMBL" id="CAKKNE010000003">
    <property type="protein sequence ID" value="CAH0372494.1"/>
    <property type="molecule type" value="Genomic_DNA"/>
</dbReference>
<keyword evidence="1" id="KW-0808">Transferase</keyword>
<dbReference type="InterPro" id="IPR029044">
    <property type="entry name" value="Nucleotide-diphossugar_trans"/>
</dbReference>
<proteinExistence type="predicted"/>
<organism evidence="2 3">
    <name type="scientific">Pelagomonas calceolata</name>
    <dbReference type="NCBI Taxonomy" id="35677"/>
    <lineage>
        <taxon>Eukaryota</taxon>
        <taxon>Sar</taxon>
        <taxon>Stramenopiles</taxon>
        <taxon>Ochrophyta</taxon>
        <taxon>Pelagophyceae</taxon>
        <taxon>Pelagomonadales</taxon>
        <taxon>Pelagomonadaceae</taxon>
        <taxon>Pelagomonas</taxon>
    </lineage>
</organism>
<dbReference type="PANTHER" id="PTHR32385:SF15">
    <property type="entry name" value="INOSITOL PHOSPHOCERAMIDE MANNOSYLTRANSFERASE 1"/>
    <property type="match status" value="1"/>
</dbReference>
<gene>
    <name evidence="2" type="ORF">PECAL_3P24940</name>
</gene>
<dbReference type="GO" id="GO:0000030">
    <property type="term" value="F:mannosyltransferase activity"/>
    <property type="evidence" value="ECO:0007669"/>
    <property type="project" value="TreeGrafter"/>
</dbReference>
<evidence type="ECO:0000256" key="1">
    <source>
        <dbReference type="ARBA" id="ARBA00022679"/>
    </source>
</evidence>
<accession>A0A8J2SSW9</accession>
<protein>
    <recommendedName>
        <fullName evidence="4">Alpha 1,4-glycosyltransferase domain-containing protein</fullName>
    </recommendedName>
</protein>
<dbReference type="GO" id="GO:0051999">
    <property type="term" value="P:mannosyl-inositol phosphorylceramide biosynthetic process"/>
    <property type="evidence" value="ECO:0007669"/>
    <property type="project" value="TreeGrafter"/>
</dbReference>
<dbReference type="OrthoDB" id="3647at2759"/>
<dbReference type="InterPro" id="IPR007577">
    <property type="entry name" value="GlycoTrfase_DXD_sugar-bd_CS"/>
</dbReference>
<dbReference type="PANTHER" id="PTHR32385">
    <property type="entry name" value="MANNOSYL PHOSPHORYLINOSITOL CERAMIDE SYNTHASE"/>
    <property type="match status" value="1"/>
</dbReference>
<evidence type="ECO:0000313" key="2">
    <source>
        <dbReference type="EMBL" id="CAH0372494.1"/>
    </source>
</evidence>
<dbReference type="Pfam" id="PF04488">
    <property type="entry name" value="Gly_transf_sug"/>
    <property type="match status" value="1"/>
</dbReference>